<sequence>MKKTMLQRLFRSPLALLSAFLFTLVTLNVQAASTMVPAPPQIAGTAYLVMDGDTGEVLLSQNADQRFAPASLTKMMTSYIVEYEMSQGNISEDDLVPISEKAWRTEGSRMFVREGTQVRLGDLLKGVVIQSGNDASVALAEYIAGSESAFADLMNQHAEMLGLKNTHFMNATGLPHEDHYSSPHDLALIGRALINRFPEHYEIYSEKYFTYNKIRQPNRNRLLWRDDSVDGIKTGHTDEAGYCLVASAKRDGMRLITVVLGTNSDEARAQESQKLLSYAFRFYRTRQLYEANQVLNQARVWGGASDQVRLGLSEDLAVTIPRGQDDQLEASLDMNSVIKAPIEAGQTLGQVVVTLGGETVKSVPLVALEAVPEGGFFKKIWDEIVLFFTNLFK</sequence>
<evidence type="ECO:0000256" key="1">
    <source>
        <dbReference type="ARBA" id="ARBA00003217"/>
    </source>
</evidence>
<dbReference type="InterPro" id="IPR001967">
    <property type="entry name" value="Peptidase_S11_N"/>
</dbReference>
<comment type="catalytic activity">
    <reaction evidence="12">
        <text>Preferential cleavage: (Ac)2-L-Lys-D-Ala-|-D-Ala. Also transpeptidation of peptidyl-alanyl moieties that are N-acyl substituents of D-alanine.</text>
        <dbReference type="EC" id="3.4.16.4"/>
    </reaction>
</comment>
<gene>
    <name evidence="18" type="ORF">SAMN05444390_104163</name>
</gene>
<organism evidence="18 19">
    <name type="scientific">Marinobacterium lutimaris</name>
    <dbReference type="NCBI Taxonomy" id="568106"/>
    <lineage>
        <taxon>Bacteria</taxon>
        <taxon>Pseudomonadati</taxon>
        <taxon>Pseudomonadota</taxon>
        <taxon>Gammaproteobacteria</taxon>
        <taxon>Oceanospirillales</taxon>
        <taxon>Oceanospirillaceae</taxon>
        <taxon>Marinobacterium</taxon>
    </lineage>
</organism>
<evidence type="ECO:0000256" key="9">
    <source>
        <dbReference type="ARBA" id="ARBA00022960"/>
    </source>
</evidence>
<feature type="active site" evidence="13">
    <location>
        <position position="131"/>
    </location>
</feature>
<dbReference type="InterPro" id="IPR012338">
    <property type="entry name" value="Beta-lactam/transpept-like"/>
</dbReference>
<keyword evidence="11" id="KW-0961">Cell wall biogenesis/degradation</keyword>
<proteinExistence type="inferred from homology"/>
<feature type="active site" description="Acyl-ester intermediate" evidence="13">
    <location>
        <position position="71"/>
    </location>
</feature>
<accession>A0A1H6CVW5</accession>
<evidence type="ECO:0000256" key="13">
    <source>
        <dbReference type="PIRSR" id="PIRSR618044-1"/>
    </source>
</evidence>
<keyword evidence="10" id="KW-0573">Peptidoglycan synthesis</keyword>
<dbReference type="PANTHER" id="PTHR21581">
    <property type="entry name" value="D-ALANYL-D-ALANINE CARBOXYPEPTIDASE"/>
    <property type="match status" value="1"/>
</dbReference>
<evidence type="ECO:0000259" key="17">
    <source>
        <dbReference type="SMART" id="SM00936"/>
    </source>
</evidence>
<dbReference type="Pfam" id="PF07943">
    <property type="entry name" value="PBP5_C"/>
    <property type="match status" value="1"/>
</dbReference>
<feature type="binding site" evidence="14">
    <location>
        <position position="233"/>
    </location>
    <ligand>
        <name>substrate</name>
    </ligand>
</feature>
<evidence type="ECO:0000313" key="19">
    <source>
        <dbReference type="Proteomes" id="UP000236745"/>
    </source>
</evidence>
<evidence type="ECO:0000256" key="4">
    <source>
        <dbReference type="ARBA" id="ARBA00012448"/>
    </source>
</evidence>
<evidence type="ECO:0000313" key="18">
    <source>
        <dbReference type="EMBL" id="SEG76556.1"/>
    </source>
</evidence>
<dbReference type="SUPFAM" id="SSF56601">
    <property type="entry name" value="beta-lactamase/transpeptidase-like"/>
    <property type="match status" value="1"/>
</dbReference>
<dbReference type="GO" id="GO:0009002">
    <property type="term" value="F:serine-type D-Ala-D-Ala carboxypeptidase activity"/>
    <property type="evidence" value="ECO:0007669"/>
    <property type="project" value="UniProtKB-EC"/>
</dbReference>
<keyword evidence="8" id="KW-0378">Hydrolase</keyword>
<feature type="domain" description="Peptidase S11 D-Ala-D-Ala carboxypeptidase A C-terminal" evidence="17">
    <location>
        <begin position="283"/>
        <end position="373"/>
    </location>
</feature>
<evidence type="ECO:0000256" key="15">
    <source>
        <dbReference type="RuleBase" id="RU004016"/>
    </source>
</evidence>
<dbReference type="GO" id="GO:0009252">
    <property type="term" value="P:peptidoglycan biosynthetic process"/>
    <property type="evidence" value="ECO:0007669"/>
    <property type="project" value="UniProtKB-UniPathway"/>
</dbReference>
<reference evidence="18 19" key="1">
    <citation type="submission" date="2016-10" db="EMBL/GenBank/DDBJ databases">
        <authorList>
            <person name="de Groot N.N."/>
        </authorList>
    </citation>
    <scope>NUCLEOTIDE SEQUENCE [LARGE SCALE GENOMIC DNA]</scope>
    <source>
        <strain evidence="18 19">DSM 22012</strain>
    </source>
</reference>
<keyword evidence="5" id="KW-0121">Carboxypeptidase</keyword>
<dbReference type="SUPFAM" id="SSF69189">
    <property type="entry name" value="Penicillin-binding protein associated domain"/>
    <property type="match status" value="1"/>
</dbReference>
<dbReference type="OrthoDB" id="9795979at2"/>
<dbReference type="EC" id="3.4.16.4" evidence="4"/>
<dbReference type="InterPro" id="IPR015956">
    <property type="entry name" value="Peniciliin-bd_prot_C_sf"/>
</dbReference>
<dbReference type="Gene3D" id="3.40.710.10">
    <property type="entry name" value="DD-peptidase/beta-lactamase superfamily"/>
    <property type="match status" value="1"/>
</dbReference>
<keyword evidence="6" id="KW-0645">Protease</keyword>
<comment type="function">
    <text evidence="1">Removes C-terminal D-alanyl residues from sugar-peptide cell wall precursors.</text>
</comment>
<dbReference type="PRINTS" id="PR00725">
    <property type="entry name" value="DADACBPTASE1"/>
</dbReference>
<evidence type="ECO:0000256" key="6">
    <source>
        <dbReference type="ARBA" id="ARBA00022670"/>
    </source>
</evidence>
<dbReference type="InterPro" id="IPR018044">
    <property type="entry name" value="Peptidase_S11"/>
</dbReference>
<dbReference type="PANTHER" id="PTHR21581:SF6">
    <property type="entry name" value="TRAFFICKING PROTEIN PARTICLE COMPLEX SUBUNIT 12"/>
    <property type="match status" value="1"/>
</dbReference>
<evidence type="ECO:0000256" key="2">
    <source>
        <dbReference type="ARBA" id="ARBA00004752"/>
    </source>
</evidence>
<evidence type="ECO:0000256" key="8">
    <source>
        <dbReference type="ARBA" id="ARBA00022801"/>
    </source>
</evidence>
<keyword evidence="19" id="KW-1185">Reference proteome</keyword>
<dbReference type="GO" id="GO:0006508">
    <property type="term" value="P:proteolysis"/>
    <property type="evidence" value="ECO:0007669"/>
    <property type="project" value="UniProtKB-KW"/>
</dbReference>
<comment type="similarity">
    <text evidence="3 15">Belongs to the peptidase S11 family.</text>
</comment>
<name>A0A1H6CVW5_9GAMM</name>
<evidence type="ECO:0000256" key="5">
    <source>
        <dbReference type="ARBA" id="ARBA00022645"/>
    </source>
</evidence>
<feature type="signal peptide" evidence="16">
    <location>
        <begin position="1"/>
        <end position="31"/>
    </location>
</feature>
<dbReference type="EMBL" id="FNVQ01000004">
    <property type="protein sequence ID" value="SEG76556.1"/>
    <property type="molecule type" value="Genomic_DNA"/>
</dbReference>
<evidence type="ECO:0000256" key="10">
    <source>
        <dbReference type="ARBA" id="ARBA00022984"/>
    </source>
</evidence>
<dbReference type="GO" id="GO:0008360">
    <property type="term" value="P:regulation of cell shape"/>
    <property type="evidence" value="ECO:0007669"/>
    <property type="project" value="UniProtKB-KW"/>
</dbReference>
<feature type="chain" id="PRO_5009295240" description="serine-type D-Ala-D-Ala carboxypeptidase" evidence="16">
    <location>
        <begin position="32"/>
        <end position="393"/>
    </location>
</feature>
<dbReference type="InterPro" id="IPR012907">
    <property type="entry name" value="Peptidase_S11_C"/>
</dbReference>
<comment type="pathway">
    <text evidence="2">Cell wall biogenesis; peptidoglycan biosynthesis.</text>
</comment>
<dbReference type="Gene3D" id="2.60.410.10">
    <property type="entry name" value="D-Ala-D-Ala carboxypeptidase, C-terminal domain"/>
    <property type="match status" value="1"/>
</dbReference>
<evidence type="ECO:0000256" key="16">
    <source>
        <dbReference type="SAM" id="SignalP"/>
    </source>
</evidence>
<protein>
    <recommendedName>
        <fullName evidence="4">serine-type D-Ala-D-Ala carboxypeptidase</fullName>
        <ecNumber evidence="4">3.4.16.4</ecNumber>
    </recommendedName>
</protein>
<dbReference type="UniPathway" id="UPA00219"/>
<dbReference type="Pfam" id="PF00768">
    <property type="entry name" value="Peptidase_S11"/>
    <property type="match status" value="1"/>
</dbReference>
<feature type="active site" description="Proton acceptor" evidence="13">
    <location>
        <position position="74"/>
    </location>
</feature>
<evidence type="ECO:0000256" key="14">
    <source>
        <dbReference type="PIRSR" id="PIRSR618044-2"/>
    </source>
</evidence>
<dbReference type="Proteomes" id="UP000236745">
    <property type="component" value="Unassembled WGS sequence"/>
</dbReference>
<dbReference type="InterPro" id="IPR037167">
    <property type="entry name" value="Peptidase_S11_C_sf"/>
</dbReference>
<evidence type="ECO:0000256" key="7">
    <source>
        <dbReference type="ARBA" id="ARBA00022729"/>
    </source>
</evidence>
<dbReference type="AlphaFoldDB" id="A0A1H6CVW5"/>
<evidence type="ECO:0000256" key="11">
    <source>
        <dbReference type="ARBA" id="ARBA00023316"/>
    </source>
</evidence>
<dbReference type="SMART" id="SM00936">
    <property type="entry name" value="PBP5_C"/>
    <property type="match status" value="1"/>
</dbReference>
<keyword evidence="7 16" id="KW-0732">Signal</keyword>
<evidence type="ECO:0000256" key="3">
    <source>
        <dbReference type="ARBA" id="ARBA00007164"/>
    </source>
</evidence>
<dbReference type="GO" id="GO:0071555">
    <property type="term" value="P:cell wall organization"/>
    <property type="evidence" value="ECO:0007669"/>
    <property type="project" value="UniProtKB-KW"/>
</dbReference>
<evidence type="ECO:0000256" key="12">
    <source>
        <dbReference type="ARBA" id="ARBA00034000"/>
    </source>
</evidence>
<keyword evidence="9" id="KW-0133">Cell shape</keyword>